<sequence>MTTQAHILIVDDVPDNIQVAMNFLKEEPYQLSFATKGQEALALMRVNSYDLVLLDIMMPEMDGYEVCRRIKAEPKLQNIPIIFVTARTDIDSMSKGFQCGGVDYITKPFHAEELLARVKTHTELHQAKQLLAQTNTNLQNKLQMSQRRLMTELEQNQIEMIYMLTELMESTSDETGKHIRRVAECSRLLAYYHESLNDEDADIIFHAAPMHDIGKITIPHEILHKNGRLTEDEFEIMKSHTTRAYEILKNSRRKYTRAAAIIAHQHHEKWDGSGYPQGLKGENIHLYGRIVALIDVFDALLHKRVYKEPWTLEDTVEYIRSQRGHQFDPYLVDLLLEHVDEFVAVERL</sequence>
<keyword evidence="5" id="KW-0804">Transcription</keyword>
<proteinExistence type="predicted"/>
<dbReference type="SMART" id="SM00448">
    <property type="entry name" value="REC"/>
    <property type="match status" value="1"/>
</dbReference>
<evidence type="ECO:0000256" key="5">
    <source>
        <dbReference type="ARBA" id="ARBA00023163"/>
    </source>
</evidence>
<feature type="domain" description="HD-GYP" evidence="9">
    <location>
        <begin position="153"/>
        <end position="348"/>
    </location>
</feature>
<keyword evidence="11" id="KW-1185">Reference proteome</keyword>
<dbReference type="Pfam" id="PF00072">
    <property type="entry name" value="Response_reg"/>
    <property type="match status" value="1"/>
</dbReference>
<dbReference type="Gene3D" id="3.40.50.2300">
    <property type="match status" value="1"/>
</dbReference>
<evidence type="ECO:0000256" key="7">
    <source>
        <dbReference type="SAM" id="Coils"/>
    </source>
</evidence>
<evidence type="ECO:0000256" key="1">
    <source>
        <dbReference type="ARBA" id="ARBA00022553"/>
    </source>
</evidence>
<keyword evidence="10" id="KW-0378">Hydrolase</keyword>
<feature type="domain" description="Response regulatory" evidence="8">
    <location>
        <begin position="6"/>
        <end position="122"/>
    </location>
</feature>
<dbReference type="PROSITE" id="PS51832">
    <property type="entry name" value="HD_GYP"/>
    <property type="match status" value="1"/>
</dbReference>
<evidence type="ECO:0000313" key="11">
    <source>
        <dbReference type="Proteomes" id="UP000012019"/>
    </source>
</evidence>
<dbReference type="STRING" id="1286106.MPL1_05764"/>
<feature type="coiled-coil region" evidence="7">
    <location>
        <begin position="128"/>
        <end position="155"/>
    </location>
</feature>
<feature type="modified residue" description="4-aspartylphosphate" evidence="6">
    <location>
        <position position="55"/>
    </location>
</feature>
<keyword evidence="4" id="KW-0238">DNA-binding</keyword>
<gene>
    <name evidence="10" type="ORF">MPL1_05764</name>
</gene>
<dbReference type="InterPro" id="IPR003607">
    <property type="entry name" value="HD/PDEase_dom"/>
</dbReference>
<accession>M7NX69</accession>
<evidence type="ECO:0000256" key="2">
    <source>
        <dbReference type="ARBA" id="ARBA00023012"/>
    </source>
</evidence>
<evidence type="ECO:0000256" key="4">
    <source>
        <dbReference type="ARBA" id="ARBA00023125"/>
    </source>
</evidence>
<dbReference type="RefSeq" id="WP_009726156.1">
    <property type="nucleotide sequence ID" value="NZ_APHR01000027.1"/>
</dbReference>
<dbReference type="EMBL" id="APHR01000027">
    <property type="protein sequence ID" value="EMR13368.1"/>
    <property type="molecule type" value="Genomic_DNA"/>
</dbReference>
<dbReference type="PANTHER" id="PTHR45228:SF5">
    <property type="entry name" value="CYCLIC DI-GMP PHOSPHODIESTERASE VC_1348-RELATED"/>
    <property type="match status" value="1"/>
</dbReference>
<evidence type="ECO:0000256" key="6">
    <source>
        <dbReference type="PROSITE-ProRule" id="PRU00169"/>
    </source>
</evidence>
<organism evidence="10 11">
    <name type="scientific">Methylophaga lonarensis MPL</name>
    <dbReference type="NCBI Taxonomy" id="1286106"/>
    <lineage>
        <taxon>Bacteria</taxon>
        <taxon>Pseudomonadati</taxon>
        <taxon>Pseudomonadota</taxon>
        <taxon>Gammaproteobacteria</taxon>
        <taxon>Thiotrichales</taxon>
        <taxon>Piscirickettsiaceae</taxon>
        <taxon>Methylophaga</taxon>
    </lineage>
</organism>
<dbReference type="InterPro" id="IPR011006">
    <property type="entry name" value="CheY-like_superfamily"/>
</dbReference>
<dbReference type="SMART" id="SM00471">
    <property type="entry name" value="HDc"/>
    <property type="match status" value="1"/>
</dbReference>
<keyword evidence="7" id="KW-0175">Coiled coil</keyword>
<keyword evidence="1 6" id="KW-0597">Phosphoprotein</keyword>
<evidence type="ECO:0000259" key="8">
    <source>
        <dbReference type="PROSITE" id="PS50110"/>
    </source>
</evidence>
<dbReference type="OrthoDB" id="9816273at2"/>
<dbReference type="GO" id="GO:0008081">
    <property type="term" value="F:phosphoric diester hydrolase activity"/>
    <property type="evidence" value="ECO:0007669"/>
    <property type="project" value="UniProtKB-ARBA"/>
</dbReference>
<dbReference type="SUPFAM" id="SSF109604">
    <property type="entry name" value="HD-domain/PDEase-like"/>
    <property type="match status" value="1"/>
</dbReference>
<dbReference type="PATRIC" id="fig|1286106.3.peg.1156"/>
<keyword evidence="2" id="KW-0902">Two-component regulatory system</keyword>
<comment type="caution">
    <text evidence="10">The sequence shown here is derived from an EMBL/GenBank/DDBJ whole genome shotgun (WGS) entry which is preliminary data.</text>
</comment>
<reference evidence="10 11" key="1">
    <citation type="journal article" date="2013" name="Genome Announc.">
        <title>Draft Genome Sequence of Methylophaga lonarensis MPLT, a Haloalkaliphilic (Non-Methane-Utilizing) Methylotroph.</title>
        <authorList>
            <person name="Shetty S.A."/>
            <person name="Marathe N.P."/>
            <person name="Munot H."/>
            <person name="Antony C.P."/>
            <person name="Dhotre D.P."/>
            <person name="Murrell J.C."/>
            <person name="Shouche Y.S."/>
        </authorList>
    </citation>
    <scope>NUCLEOTIDE SEQUENCE [LARGE SCALE GENOMIC DNA]</scope>
    <source>
        <strain evidence="10 11">MPL</strain>
    </source>
</reference>
<protein>
    <submittedName>
        <fullName evidence="10">Response regulator receiver (CheY-like) modulated metal dependent phosphohydrolase</fullName>
    </submittedName>
</protein>
<evidence type="ECO:0000256" key="3">
    <source>
        <dbReference type="ARBA" id="ARBA00023015"/>
    </source>
</evidence>
<dbReference type="Gene3D" id="1.10.3210.10">
    <property type="entry name" value="Hypothetical protein af1432"/>
    <property type="match status" value="1"/>
</dbReference>
<dbReference type="InterPro" id="IPR052020">
    <property type="entry name" value="Cyclic_di-GMP/3'3'-cGAMP_PDE"/>
</dbReference>
<dbReference type="PANTHER" id="PTHR45228">
    <property type="entry name" value="CYCLIC DI-GMP PHOSPHODIESTERASE TM_0186-RELATED"/>
    <property type="match status" value="1"/>
</dbReference>
<keyword evidence="3" id="KW-0805">Transcription regulation</keyword>
<name>M7NX69_9GAMM</name>
<dbReference type="CDD" id="cd00077">
    <property type="entry name" value="HDc"/>
    <property type="match status" value="1"/>
</dbReference>
<dbReference type="PROSITE" id="PS50110">
    <property type="entry name" value="RESPONSE_REGULATORY"/>
    <property type="match status" value="1"/>
</dbReference>
<dbReference type="FunFam" id="3.40.50.2300:FF:000001">
    <property type="entry name" value="DNA-binding response regulator PhoB"/>
    <property type="match status" value="1"/>
</dbReference>
<evidence type="ECO:0000313" key="10">
    <source>
        <dbReference type="EMBL" id="EMR13368.1"/>
    </source>
</evidence>
<dbReference type="CDD" id="cd19920">
    <property type="entry name" value="REC_PA4781-like"/>
    <property type="match status" value="1"/>
</dbReference>
<dbReference type="GO" id="GO:0000160">
    <property type="term" value="P:phosphorelay signal transduction system"/>
    <property type="evidence" value="ECO:0007669"/>
    <property type="project" value="UniProtKB-KW"/>
</dbReference>
<dbReference type="Pfam" id="PF13487">
    <property type="entry name" value="HD_5"/>
    <property type="match status" value="1"/>
</dbReference>
<dbReference type="SUPFAM" id="SSF52172">
    <property type="entry name" value="CheY-like"/>
    <property type="match status" value="1"/>
</dbReference>
<dbReference type="GO" id="GO:0003677">
    <property type="term" value="F:DNA binding"/>
    <property type="evidence" value="ECO:0007669"/>
    <property type="project" value="UniProtKB-KW"/>
</dbReference>
<dbReference type="eggNOG" id="COG3437">
    <property type="taxonomic scope" value="Bacteria"/>
</dbReference>
<evidence type="ECO:0000259" key="9">
    <source>
        <dbReference type="PROSITE" id="PS51832"/>
    </source>
</evidence>
<dbReference type="InterPro" id="IPR037522">
    <property type="entry name" value="HD_GYP_dom"/>
</dbReference>
<dbReference type="Proteomes" id="UP000012019">
    <property type="component" value="Unassembled WGS sequence"/>
</dbReference>
<dbReference type="InterPro" id="IPR001789">
    <property type="entry name" value="Sig_transdc_resp-reg_receiver"/>
</dbReference>
<dbReference type="AlphaFoldDB" id="M7NX69"/>